<dbReference type="EC" id="2.7.11.1" evidence="1"/>
<feature type="region of interest" description="Disordered" evidence="5">
    <location>
        <begin position="23"/>
        <end position="48"/>
    </location>
</feature>
<evidence type="ECO:0000256" key="5">
    <source>
        <dbReference type="SAM" id="MobiDB-lite"/>
    </source>
</evidence>
<reference evidence="7" key="1">
    <citation type="submission" date="2015-05" db="EMBL/GenBank/DDBJ databases">
        <authorList>
            <person name="Fogelqvist Johan"/>
        </authorList>
    </citation>
    <scope>NUCLEOTIDE SEQUENCE [LARGE SCALE GENOMIC DNA]</scope>
</reference>
<evidence type="ECO:0000256" key="3">
    <source>
        <dbReference type="ARBA" id="ARBA00048679"/>
    </source>
</evidence>
<evidence type="ECO:0000256" key="2">
    <source>
        <dbReference type="ARBA" id="ARBA00047899"/>
    </source>
</evidence>
<evidence type="ECO:0000256" key="4">
    <source>
        <dbReference type="SAM" id="Coils"/>
    </source>
</evidence>
<dbReference type="InterPro" id="IPR052396">
    <property type="entry name" value="Meiotic_Drive_Suppr_Kinase"/>
</dbReference>
<dbReference type="Gene3D" id="1.10.510.10">
    <property type="entry name" value="Transferase(Phosphotransferase) domain 1"/>
    <property type="match status" value="1"/>
</dbReference>
<evidence type="ECO:0000313" key="6">
    <source>
        <dbReference type="EMBL" id="CRK23269.1"/>
    </source>
</evidence>
<comment type="catalytic activity">
    <reaction evidence="2">
        <text>L-threonyl-[protein] + ATP = O-phospho-L-threonyl-[protein] + ADP + H(+)</text>
        <dbReference type="Rhea" id="RHEA:46608"/>
        <dbReference type="Rhea" id="RHEA-COMP:11060"/>
        <dbReference type="Rhea" id="RHEA-COMP:11605"/>
        <dbReference type="ChEBI" id="CHEBI:15378"/>
        <dbReference type="ChEBI" id="CHEBI:30013"/>
        <dbReference type="ChEBI" id="CHEBI:30616"/>
        <dbReference type="ChEBI" id="CHEBI:61977"/>
        <dbReference type="ChEBI" id="CHEBI:456216"/>
        <dbReference type="EC" id="2.7.11.1"/>
    </reaction>
</comment>
<dbReference type="PANTHER" id="PTHR37171">
    <property type="entry name" value="SERINE/THREONINE-PROTEIN KINASE YRZF-RELATED"/>
    <property type="match status" value="1"/>
</dbReference>
<feature type="region of interest" description="Disordered" evidence="5">
    <location>
        <begin position="779"/>
        <end position="839"/>
    </location>
</feature>
<accession>A0A0G4LMX1</accession>
<feature type="compositionally biased region" description="Basic and acidic residues" evidence="5">
    <location>
        <begin position="450"/>
        <end position="459"/>
    </location>
</feature>
<keyword evidence="4" id="KW-0175">Coiled coil</keyword>
<name>A0A0G4LMX1_VERLO</name>
<feature type="non-terminal residue" evidence="6">
    <location>
        <position position="1752"/>
    </location>
</feature>
<feature type="region of interest" description="Disordered" evidence="5">
    <location>
        <begin position="401"/>
        <end position="503"/>
    </location>
</feature>
<feature type="coiled-coil region" evidence="4">
    <location>
        <begin position="846"/>
        <end position="887"/>
    </location>
</feature>
<dbReference type="GO" id="GO:0004674">
    <property type="term" value="F:protein serine/threonine kinase activity"/>
    <property type="evidence" value="ECO:0007669"/>
    <property type="project" value="UniProtKB-EC"/>
</dbReference>
<comment type="catalytic activity">
    <reaction evidence="3">
        <text>L-seryl-[protein] + ATP = O-phospho-L-seryl-[protein] + ADP + H(+)</text>
        <dbReference type="Rhea" id="RHEA:17989"/>
        <dbReference type="Rhea" id="RHEA-COMP:9863"/>
        <dbReference type="Rhea" id="RHEA-COMP:11604"/>
        <dbReference type="ChEBI" id="CHEBI:15378"/>
        <dbReference type="ChEBI" id="CHEBI:29999"/>
        <dbReference type="ChEBI" id="CHEBI:30616"/>
        <dbReference type="ChEBI" id="CHEBI:83421"/>
        <dbReference type="ChEBI" id="CHEBI:456216"/>
        <dbReference type="EC" id="2.7.11.1"/>
    </reaction>
</comment>
<gene>
    <name evidence="6" type="ORF">BN1723_003024</name>
</gene>
<dbReference type="PANTHER" id="PTHR37171:SF1">
    <property type="entry name" value="SERINE_THREONINE-PROTEIN KINASE YRZF-RELATED"/>
    <property type="match status" value="1"/>
</dbReference>
<evidence type="ECO:0000256" key="1">
    <source>
        <dbReference type="ARBA" id="ARBA00012513"/>
    </source>
</evidence>
<dbReference type="EMBL" id="CVQI01014446">
    <property type="protein sequence ID" value="CRK23269.1"/>
    <property type="molecule type" value="Genomic_DNA"/>
</dbReference>
<dbReference type="InterPro" id="IPR008266">
    <property type="entry name" value="Tyr_kinase_AS"/>
</dbReference>
<dbReference type="PROSITE" id="PS00109">
    <property type="entry name" value="PROTEIN_KINASE_TYR"/>
    <property type="match status" value="1"/>
</dbReference>
<dbReference type="SUPFAM" id="SSF56112">
    <property type="entry name" value="Protein kinase-like (PK-like)"/>
    <property type="match status" value="1"/>
</dbReference>
<sequence length="1752" mass="197709">MAQQRSVEELQKLLDEALQRAEEAEIGRQAERQRAEDERQRAEASEEQTRFTTLHEYIAACHASVFSRFVIETDPKLTSRGSITNPRDKWCPANLRPWSDFIDQQKLTFGTLYDSFPTDRRVFENRNFLDVLGNRVSQRPIADEKTLEYFLHNSVEDPVRAIIHQLKMVEEVSRAFQIGDGVVFDNHPYALSDVAEEVVDRETQSTRPRTPDHRGDLNQLRPDQICVYRSDNALSSLRTMVYISEYKPPHKLTAPHLRLGLRAMDIYKEVVNRKTIPTSADPDARFQYHAERLTASAITQTYHYMIESGLDYGLLTTGEAIVFLKIDWDQPETLYYHLAEPGPEVSAHPNNLPICTAVGQYLAFTLMALGSPGQQRTHGQEERRRAMEHLKTWAEDFETTLRSIPENERSASSDDSPGYEPTTYKGVDRSPALPRRRRRRGAETQVGEKSLTKDNRREPSDDESAPKPPDTPTPSGRNARPGTRRSQRLAPRPRGGGGEQDRQYWEGGARGVLFQVTLLAHGYTFVSKGTVPAFITDLEHEASVYDRLKSIQGANVPVFLGAIDLRSMNKTYYYDHRVYVVHMTFLSWGGCSIGKTEKVGDTNKSLESEAIQSLRALHREGVIHKDVRLANMLFNPETNRVMFIDFERALLLKPPRRPLAQLVPNKRAWKSEMMMDVNKATDDSSRQIGESLMDADDLTFLRSQQLVIDRTALVLICGRPECLTGLSPKTHQVNDHLNRKHHIPAETDSKIEIIYYFVEVRQQIDPMAIERDTIRVASDEEERDGVERRQLRPKRKPSNKAIDNRAIDNEAIDNQATDDATDDAEVTKRSKGRGTKSTMELQTKIMRKVLEESQSQSRRIEELQNEVEELRKALHATTNEAQSLRASIEANTTTIAGQDRSEPSYADIARMPPAGQLSNTRQATTTTPTDTHFCTIDTSRIEGEQDEQLTPGAATSIATINYGEETTYLRMLLRGTKTWQGGDHESTIDLVLVSEDLAASMIKFPTPKAQNRPLFKNAPWKEINTRISTALETVPMEGTVQEKTDRLMSVVLETVQTLTPKAKPSPYAKRWWTADLTQLRHIHTHWRNRARAARRAGRSDEALENTAKGAAKQYHDGIRQQKKTHWNDFLADNDNIWKAAKYLKSGDDAAFGKVPQLVKADGTRTTNGKEQAEELLPTFFPPLPEHIEEECERPQRESAVNMPDITMEEVERRLFATKSWKAPGRNDEALENTAKGAAKQYHDAIRQQKKTHWNDFLANNDNIWKAAKYLKSGDDAAFGKVPQLVKADGTRTTNSKEQAVNGQASEVAWDGVRPDGVPSGDSGILFLFFNADLVQQKINCYGGAIAFVDDFTAWVAGPTTQDNRKGIEAIIEKALDWERRSGATFEADKTAVIHFTRWAKRSDSEPFTIKGQTVEPKQHVKILGVIMDIGLRRFHRSPFFQLATALNEIPMENLETINPFTLPPWMERMQTIAEWNDDSTSTRVDQDAMVRIAVSSSARNELVGVGGVIEGPGTVPETFSFTHGMRTDQNPFSGELVGRRMRDAKDGVDSPVSLCNDSVWLPSHLEDDLLKRANPLRAFRSALPRTPEKQFPKMRSTTLNAARRKLRVERRLPDKVGKLSKEIDIALPGKHTRELYNNLSWIEASMLAQLRTGMARLNADNLGVRGPFVSLGFLLGFAFNIGNRILVESTNSNLKFGILVCSIAFSWPWHAINGSWLALNAKTAGERSITMALHIMAANCSGIIGKQQRCLK</sequence>
<proteinExistence type="predicted"/>
<dbReference type="InterPro" id="IPR011009">
    <property type="entry name" value="Kinase-like_dom_sf"/>
</dbReference>
<evidence type="ECO:0000313" key="7">
    <source>
        <dbReference type="Proteomes" id="UP000045706"/>
    </source>
</evidence>
<dbReference type="Proteomes" id="UP000045706">
    <property type="component" value="Unassembled WGS sequence"/>
</dbReference>
<organism evidence="6 7">
    <name type="scientific">Verticillium longisporum</name>
    <name type="common">Verticillium dahliae var. longisporum</name>
    <dbReference type="NCBI Taxonomy" id="100787"/>
    <lineage>
        <taxon>Eukaryota</taxon>
        <taxon>Fungi</taxon>
        <taxon>Dikarya</taxon>
        <taxon>Ascomycota</taxon>
        <taxon>Pezizomycotina</taxon>
        <taxon>Sordariomycetes</taxon>
        <taxon>Hypocreomycetidae</taxon>
        <taxon>Glomerellales</taxon>
        <taxon>Plectosphaerellaceae</taxon>
        <taxon>Verticillium</taxon>
    </lineage>
</organism>
<protein>
    <recommendedName>
        <fullName evidence="1">non-specific serine/threonine protein kinase</fullName>
        <ecNumber evidence="1">2.7.11.1</ecNumber>
    </recommendedName>
</protein>